<accession>A0ABR6BLE1</accession>
<reference evidence="1 2" key="1">
    <citation type="submission" date="2020-08" db="EMBL/GenBank/DDBJ databases">
        <title>Genomic Encyclopedia of Archaeal and Bacterial Type Strains, Phase II (KMG-II): from individual species to whole genera.</title>
        <authorList>
            <person name="Goeker M."/>
        </authorList>
    </citation>
    <scope>NUCLEOTIDE SEQUENCE [LARGE SCALE GENOMIC DNA]</scope>
    <source>
        <strain evidence="1 2">DSM 43850</strain>
    </source>
</reference>
<organism evidence="1 2">
    <name type="scientific">Kutzneria viridogrisea</name>
    <dbReference type="NCBI Taxonomy" id="47990"/>
    <lineage>
        <taxon>Bacteria</taxon>
        <taxon>Bacillati</taxon>
        <taxon>Actinomycetota</taxon>
        <taxon>Actinomycetes</taxon>
        <taxon>Pseudonocardiales</taxon>
        <taxon>Pseudonocardiaceae</taxon>
        <taxon>Kutzneria</taxon>
    </lineage>
</organism>
<evidence type="ECO:0000313" key="1">
    <source>
        <dbReference type="EMBL" id="MBA8927721.1"/>
    </source>
</evidence>
<gene>
    <name evidence="1" type="ORF">BC739_004927</name>
</gene>
<name>A0ABR6BLE1_9PSEU</name>
<protein>
    <submittedName>
        <fullName evidence="1">Uncharacterized protein</fullName>
    </submittedName>
</protein>
<dbReference type="Proteomes" id="UP000517916">
    <property type="component" value="Unassembled WGS sequence"/>
</dbReference>
<evidence type="ECO:0000313" key="2">
    <source>
        <dbReference type="Proteomes" id="UP000517916"/>
    </source>
</evidence>
<comment type="caution">
    <text evidence="1">The sequence shown here is derived from an EMBL/GenBank/DDBJ whole genome shotgun (WGS) entry which is preliminary data.</text>
</comment>
<keyword evidence="2" id="KW-1185">Reference proteome</keyword>
<dbReference type="EMBL" id="JACJID010000003">
    <property type="protein sequence ID" value="MBA8927721.1"/>
    <property type="molecule type" value="Genomic_DNA"/>
</dbReference>
<sequence length="74" mass="8396">MIRLHAEDRSVQLSEQQVSKIKFWLLEFLSTACCRVTAGTGVEITVPDRQVEDLTPALRRRIEEIIGWNLAVAS</sequence>
<dbReference type="RefSeq" id="WP_182838464.1">
    <property type="nucleotide sequence ID" value="NZ_BAAABQ010000025.1"/>
</dbReference>
<proteinExistence type="predicted"/>